<evidence type="ECO:0000313" key="2">
    <source>
        <dbReference type="Proteomes" id="UP001218218"/>
    </source>
</evidence>
<gene>
    <name evidence="1" type="ORF">DFH08DRAFT_823027</name>
</gene>
<sequence>MSGRQVKIIRTPSYWAEYHRRRREHMECAARSPPAEFRAAPLLTVVQNDGCLLTIPPGPLDPNPPPPPPKRVPKLSAAAARAKALLDARPSPDEVLLARLNTNLAKDIAVTPRPVAVTVVKRKACSDIATEKSAKR</sequence>
<protein>
    <submittedName>
        <fullName evidence="1">Uncharacterized protein</fullName>
    </submittedName>
</protein>
<dbReference type="EMBL" id="JARIHO010000078">
    <property type="protein sequence ID" value="KAJ7310645.1"/>
    <property type="molecule type" value="Genomic_DNA"/>
</dbReference>
<name>A0AAD6Z6X9_9AGAR</name>
<evidence type="ECO:0000313" key="1">
    <source>
        <dbReference type="EMBL" id="KAJ7310645.1"/>
    </source>
</evidence>
<reference evidence="1" key="1">
    <citation type="submission" date="2023-03" db="EMBL/GenBank/DDBJ databases">
        <title>Massive genome expansion in bonnet fungi (Mycena s.s.) driven by repeated elements and novel gene families across ecological guilds.</title>
        <authorList>
            <consortium name="Lawrence Berkeley National Laboratory"/>
            <person name="Harder C.B."/>
            <person name="Miyauchi S."/>
            <person name="Viragh M."/>
            <person name="Kuo A."/>
            <person name="Thoen E."/>
            <person name="Andreopoulos B."/>
            <person name="Lu D."/>
            <person name="Skrede I."/>
            <person name="Drula E."/>
            <person name="Henrissat B."/>
            <person name="Morin E."/>
            <person name="Kohler A."/>
            <person name="Barry K."/>
            <person name="LaButti K."/>
            <person name="Morin E."/>
            <person name="Salamov A."/>
            <person name="Lipzen A."/>
            <person name="Mereny Z."/>
            <person name="Hegedus B."/>
            <person name="Baldrian P."/>
            <person name="Stursova M."/>
            <person name="Weitz H."/>
            <person name="Taylor A."/>
            <person name="Grigoriev I.V."/>
            <person name="Nagy L.G."/>
            <person name="Martin F."/>
            <person name="Kauserud H."/>
        </authorList>
    </citation>
    <scope>NUCLEOTIDE SEQUENCE</scope>
    <source>
        <strain evidence="1">CBHHK002</strain>
    </source>
</reference>
<organism evidence="1 2">
    <name type="scientific">Mycena albidolilacea</name>
    <dbReference type="NCBI Taxonomy" id="1033008"/>
    <lineage>
        <taxon>Eukaryota</taxon>
        <taxon>Fungi</taxon>
        <taxon>Dikarya</taxon>
        <taxon>Basidiomycota</taxon>
        <taxon>Agaricomycotina</taxon>
        <taxon>Agaricomycetes</taxon>
        <taxon>Agaricomycetidae</taxon>
        <taxon>Agaricales</taxon>
        <taxon>Marasmiineae</taxon>
        <taxon>Mycenaceae</taxon>
        <taxon>Mycena</taxon>
    </lineage>
</organism>
<dbReference type="AlphaFoldDB" id="A0AAD6Z6X9"/>
<dbReference type="Proteomes" id="UP001218218">
    <property type="component" value="Unassembled WGS sequence"/>
</dbReference>
<proteinExistence type="predicted"/>
<comment type="caution">
    <text evidence="1">The sequence shown here is derived from an EMBL/GenBank/DDBJ whole genome shotgun (WGS) entry which is preliminary data.</text>
</comment>
<keyword evidence="2" id="KW-1185">Reference proteome</keyword>
<accession>A0AAD6Z6X9</accession>